<protein>
    <submittedName>
        <fullName evidence="1">Uncharacterized protein</fullName>
    </submittedName>
</protein>
<evidence type="ECO:0000313" key="1">
    <source>
        <dbReference type="EMBL" id="GEY72921.1"/>
    </source>
</evidence>
<organism evidence="1">
    <name type="scientific">Tanacetum cinerariifolium</name>
    <name type="common">Dalmatian daisy</name>
    <name type="synonym">Chrysanthemum cinerariifolium</name>
    <dbReference type="NCBI Taxonomy" id="118510"/>
    <lineage>
        <taxon>Eukaryota</taxon>
        <taxon>Viridiplantae</taxon>
        <taxon>Streptophyta</taxon>
        <taxon>Embryophyta</taxon>
        <taxon>Tracheophyta</taxon>
        <taxon>Spermatophyta</taxon>
        <taxon>Magnoliopsida</taxon>
        <taxon>eudicotyledons</taxon>
        <taxon>Gunneridae</taxon>
        <taxon>Pentapetalae</taxon>
        <taxon>asterids</taxon>
        <taxon>campanulids</taxon>
        <taxon>Asterales</taxon>
        <taxon>Asteraceae</taxon>
        <taxon>Asteroideae</taxon>
        <taxon>Anthemideae</taxon>
        <taxon>Anthemidinae</taxon>
        <taxon>Tanacetum</taxon>
    </lineage>
</organism>
<dbReference type="AlphaFoldDB" id="A0A699HWW6"/>
<dbReference type="EMBL" id="BKCJ010204129">
    <property type="protein sequence ID" value="GEY72921.1"/>
    <property type="molecule type" value="Genomic_DNA"/>
</dbReference>
<proteinExistence type="predicted"/>
<sequence>MLFKTAGLLFNKFKGDRVRVLLGEGHMARQCTQPKRPRNAAWFKEKMLLAQAQEFGQVLDEEQLAFLADPRITYCHDIQPTIILNVAFQTDDLYAYDSDCDDISSAKAMLMASLLSYCSDILSKVPQHDSYQNNDVVNQSVQET</sequence>
<reference evidence="1" key="1">
    <citation type="journal article" date="2019" name="Sci. Rep.">
        <title>Draft genome of Tanacetum cinerariifolium, the natural source of mosquito coil.</title>
        <authorList>
            <person name="Yamashiro T."/>
            <person name="Shiraishi A."/>
            <person name="Satake H."/>
            <person name="Nakayama K."/>
        </authorList>
    </citation>
    <scope>NUCLEOTIDE SEQUENCE</scope>
</reference>
<name>A0A699HWW6_TANCI</name>
<gene>
    <name evidence="1" type="ORF">Tci_444895</name>
</gene>
<accession>A0A699HWW6</accession>
<comment type="caution">
    <text evidence="1">The sequence shown here is derived from an EMBL/GenBank/DDBJ whole genome shotgun (WGS) entry which is preliminary data.</text>
</comment>